<gene>
    <name evidence="1" type="ORF">MKS88_005679</name>
</gene>
<protein>
    <submittedName>
        <fullName evidence="1">Uncharacterized protein</fullName>
    </submittedName>
</protein>
<proteinExistence type="predicted"/>
<dbReference type="EMBL" id="CM043782">
    <property type="protein sequence ID" value="KAI4834998.1"/>
    <property type="molecule type" value="Genomic_DNA"/>
</dbReference>
<comment type="caution">
    <text evidence="1">The sequence shown here is derived from an EMBL/GenBank/DDBJ whole genome shotgun (WGS) entry which is preliminary data.</text>
</comment>
<dbReference type="Proteomes" id="UP001056978">
    <property type="component" value="Chromosome 14"/>
</dbReference>
<evidence type="ECO:0000313" key="1">
    <source>
        <dbReference type="EMBL" id="KAI4834998.1"/>
    </source>
</evidence>
<sequence length="1111" mass="131273">MFSKSYTNFQADGENTFHSFYFFRRYFDKMSTNIVDSLAKLNKTERSRRKSTKIFLKEWEILSGVSVSRKQYHSVSHLREVQGEKISHRGYSHRDHSHRSVSHNDCSLRCVSIIKGRKVFLPFKAHISAHKDGDQSNVCYKGFSSFFFIIIGNNMSSCKTIKSYGEVKKRKKLCVLNDELEEAKDYEQEDLDPELHDSLRGCIENDMKNIYFDGLTECDQNDYSADEDNFDKDDLSEETKRKKYYVYGRNFSDKDFDSEHVHKYYQHLPIYFDNPNVGSTSNFKKMYESNKIENLERNIREEDLYYPSVPINWKLYVCLFFDKKYNYENEEEKNIYDRFNKNIRHKYVLEFLSWVKLSTRIYQNTSKILMLFNLKKNNNIYGNILFFTSLNLHYANMFMKSNPYIKLGLCEELYLYSYESNNDHFLLGNFPNLFLQKNYLFIKFFNPQKLKEINSLYEKHMRFYITSNMIFKLGILKKVHKDNLKDIFLTTHQYLPITEDQTKSILSKFNAEFELLERCTAVQLDEHCRIRSITGAGERDGISGSGSTSSWDSTNSSSRCSGKSEHLPNDTEEGENQERYNSSCVAELNIVNCRDEEEAQEFLEKDPYTRCCFYESIFFSEVREVVPHIKYGEGYMPKMMNPNLKYKYELDTNLNPTECLEDKPEYLENRSMAEKKLANHEKVDFDILDTFIKLKYTNKEVEYEHWDVKESDTGVNGKFHANCALDMAEMEKKNLYISEKSLQGGILEKRRRGTASEMDRMDTMDRSDGNDRRSRSGRSSGAKVCRVKIVDYDNDYIDYICNVQRNKILYVKKNGKDKETTYTDSKSALGSNKSNNIYDILREDMKNPNIYKKKDILLIDNTLQFFDHFFFKDYLSGFVYISLPPGEYIEDAYLIKDEKNYDFTMFNNSLATQDDFLKRQNYQPRFLKGIWLKKEQSKILFYDKQNNALLFGTGIDKTFSWDKQVDDRVMKRALINMEIAMEKIRKGSSIIQDDITVHQETDRTIKEYTDEYTSVQKRFTSIHNHLKSSEGYPDLKPPPGLEYLNPHIWEKTTDEHKKLMLDKERVQKLHSKFLKKLELYKASVDDDPFIQKAPSESDILSHSDKVEIHFL</sequence>
<keyword evidence="2" id="KW-1185">Reference proteome</keyword>
<reference evidence="1" key="1">
    <citation type="submission" date="2022-06" db="EMBL/GenBank/DDBJ databases">
        <title>The First Complete Genome of the Simian Malaria Parasite Plasmodium brasilianum.</title>
        <authorList>
            <person name="Bajic M."/>
            <person name="Ravishankar S."/>
        </authorList>
    </citation>
    <scope>NUCLEOTIDE SEQUENCE</scope>
    <source>
        <strain evidence="1">Bolivian I</strain>
    </source>
</reference>
<organism evidence="1 2">
    <name type="scientific">Plasmodium brasilianum</name>
    <dbReference type="NCBI Taxonomy" id="5824"/>
    <lineage>
        <taxon>Eukaryota</taxon>
        <taxon>Sar</taxon>
        <taxon>Alveolata</taxon>
        <taxon>Apicomplexa</taxon>
        <taxon>Aconoidasida</taxon>
        <taxon>Haemosporida</taxon>
        <taxon>Plasmodiidae</taxon>
        <taxon>Plasmodium</taxon>
        <taxon>Plasmodium (Plasmodium)</taxon>
    </lineage>
</organism>
<evidence type="ECO:0000313" key="2">
    <source>
        <dbReference type="Proteomes" id="UP001056978"/>
    </source>
</evidence>
<accession>A0ACB9Y1L9</accession>
<name>A0ACB9Y1L9_PLABR</name>